<dbReference type="Proteomes" id="UP001187415">
    <property type="component" value="Unassembled WGS sequence"/>
</dbReference>
<feature type="compositionally biased region" description="Basic residues" evidence="1">
    <location>
        <begin position="304"/>
        <end position="313"/>
    </location>
</feature>
<feature type="compositionally biased region" description="Basic and acidic residues" evidence="1">
    <location>
        <begin position="188"/>
        <end position="221"/>
    </location>
</feature>
<feature type="compositionally biased region" description="Polar residues" evidence="1">
    <location>
        <begin position="36"/>
        <end position="47"/>
    </location>
</feature>
<feature type="compositionally biased region" description="Basic residues" evidence="1">
    <location>
        <begin position="222"/>
        <end position="232"/>
    </location>
</feature>
<organism evidence="2 3">
    <name type="scientific">Channa striata</name>
    <name type="common">Snakehead murrel</name>
    <name type="synonym">Ophicephalus striatus</name>
    <dbReference type="NCBI Taxonomy" id="64152"/>
    <lineage>
        <taxon>Eukaryota</taxon>
        <taxon>Metazoa</taxon>
        <taxon>Chordata</taxon>
        <taxon>Craniata</taxon>
        <taxon>Vertebrata</taxon>
        <taxon>Euteleostomi</taxon>
        <taxon>Actinopterygii</taxon>
        <taxon>Neopterygii</taxon>
        <taxon>Teleostei</taxon>
        <taxon>Neoteleostei</taxon>
        <taxon>Acanthomorphata</taxon>
        <taxon>Anabantaria</taxon>
        <taxon>Anabantiformes</taxon>
        <taxon>Channoidei</taxon>
        <taxon>Channidae</taxon>
        <taxon>Channa</taxon>
    </lineage>
</organism>
<feature type="compositionally biased region" description="Basic and acidic residues" evidence="1">
    <location>
        <begin position="169"/>
        <end position="180"/>
    </location>
</feature>
<feature type="compositionally biased region" description="Basic and acidic residues" evidence="1">
    <location>
        <begin position="67"/>
        <end position="81"/>
    </location>
</feature>
<protein>
    <submittedName>
        <fullName evidence="2">Uncharacterized protein</fullName>
    </submittedName>
</protein>
<keyword evidence="3" id="KW-1185">Reference proteome</keyword>
<evidence type="ECO:0000313" key="2">
    <source>
        <dbReference type="EMBL" id="KAK2859624.1"/>
    </source>
</evidence>
<sequence>MAEGSSDPPDLNPDETPHVKPNQNKFRRGRPRHNSDTNLSNSNSYDLSQPHGHFHQGFKPQFNHPNYAERQHPPYRGEDGASWRGRGRGKREGNRNLNGSFTGSAAWRQRPGGDSGPYSGSNRGMGGYQSDQHAFDGPGGTNWRRQDLNKNVKQNNEDQDMQVKNPRKFCQEQRRGEQIKKGSSVENQRSDVTKEETQSSGFRERTQRNRRGPDPEHDDHQRKHNEAKRRQGPIKPPKPQSQDEVSSEKGASGQDGSDHGRPSQDPACKPGKGSGRYTALQARGGKRHTTNKTGKARGTGTRYQRAKRHRQGV</sequence>
<name>A0AA88NHC3_CHASR</name>
<evidence type="ECO:0000256" key="1">
    <source>
        <dbReference type="SAM" id="MobiDB-lite"/>
    </source>
</evidence>
<dbReference type="EMBL" id="JAUPFM010000002">
    <property type="protein sequence ID" value="KAK2859624.1"/>
    <property type="molecule type" value="Genomic_DNA"/>
</dbReference>
<reference evidence="2" key="1">
    <citation type="submission" date="2023-07" db="EMBL/GenBank/DDBJ databases">
        <title>Chromosome-level Genome Assembly of Striped Snakehead (Channa striata).</title>
        <authorList>
            <person name="Liu H."/>
        </authorList>
    </citation>
    <scope>NUCLEOTIDE SEQUENCE</scope>
    <source>
        <strain evidence="2">Gz</strain>
        <tissue evidence="2">Muscle</tissue>
    </source>
</reference>
<feature type="region of interest" description="Disordered" evidence="1">
    <location>
        <begin position="1"/>
        <end position="313"/>
    </location>
</feature>
<accession>A0AA88NHC3</accession>
<gene>
    <name evidence="2" type="ORF">Q5P01_004244</name>
</gene>
<evidence type="ECO:0000313" key="3">
    <source>
        <dbReference type="Proteomes" id="UP001187415"/>
    </source>
</evidence>
<comment type="caution">
    <text evidence="2">The sequence shown here is derived from an EMBL/GenBank/DDBJ whole genome shotgun (WGS) entry which is preliminary data.</text>
</comment>
<dbReference type="AlphaFoldDB" id="A0AA88NHC3"/>
<proteinExistence type="predicted"/>